<dbReference type="SUPFAM" id="SSF52402">
    <property type="entry name" value="Adenine nucleotide alpha hydrolases-like"/>
    <property type="match status" value="1"/>
</dbReference>
<dbReference type="PRINTS" id="PR01438">
    <property type="entry name" value="UNVRSLSTRESS"/>
</dbReference>
<name>A0A7Y9UM61_9ACTN</name>
<evidence type="ECO:0000256" key="1">
    <source>
        <dbReference type="ARBA" id="ARBA00008791"/>
    </source>
</evidence>
<dbReference type="Pfam" id="PF00582">
    <property type="entry name" value="Usp"/>
    <property type="match status" value="1"/>
</dbReference>
<evidence type="ECO:0000313" key="4">
    <source>
        <dbReference type="Proteomes" id="UP000544110"/>
    </source>
</evidence>
<dbReference type="Proteomes" id="UP000544110">
    <property type="component" value="Unassembled WGS sequence"/>
</dbReference>
<evidence type="ECO:0000313" key="3">
    <source>
        <dbReference type="EMBL" id="NYG55076.1"/>
    </source>
</evidence>
<dbReference type="AlphaFoldDB" id="A0A7Y9UM61"/>
<dbReference type="InterPro" id="IPR014729">
    <property type="entry name" value="Rossmann-like_a/b/a_fold"/>
</dbReference>
<dbReference type="EMBL" id="JACCAC010000001">
    <property type="protein sequence ID" value="NYG55076.1"/>
    <property type="molecule type" value="Genomic_DNA"/>
</dbReference>
<protein>
    <submittedName>
        <fullName evidence="3">Nucleotide-binding universal stress UspA family protein</fullName>
    </submittedName>
</protein>
<dbReference type="InterPro" id="IPR006015">
    <property type="entry name" value="Universal_stress_UspA"/>
</dbReference>
<reference evidence="3 4" key="1">
    <citation type="submission" date="2020-07" db="EMBL/GenBank/DDBJ databases">
        <title>Sequencing the genomes of 1000 actinobacteria strains.</title>
        <authorList>
            <person name="Klenk H.-P."/>
        </authorList>
    </citation>
    <scope>NUCLEOTIDE SEQUENCE [LARGE SCALE GENOMIC DNA]</scope>
    <source>
        <strain evidence="3 4">DSM 24552</strain>
    </source>
</reference>
<dbReference type="CDD" id="cd00293">
    <property type="entry name" value="USP-like"/>
    <property type="match status" value="1"/>
</dbReference>
<comment type="caution">
    <text evidence="3">The sequence shown here is derived from an EMBL/GenBank/DDBJ whole genome shotgun (WGS) entry which is preliminary data.</text>
</comment>
<evidence type="ECO:0000259" key="2">
    <source>
        <dbReference type="Pfam" id="PF00582"/>
    </source>
</evidence>
<sequence>MHVIVTTDGSKQSLAAAEHLKSFADPEKVTAVSVLAVVRPLAAVAFADDITPAERRRADTEAGGFRAAAQRSVDAVAAVFDDWGPRVHKRIRSGSPAAEIIKAAEQYDAGLVVVAAGGRGISDSVLVGSTAQRVQHYAPCPVLVVRPARRRPRRGKAAGG</sequence>
<organism evidence="3 4">
    <name type="scientific">Nocardioides perillae</name>
    <dbReference type="NCBI Taxonomy" id="1119534"/>
    <lineage>
        <taxon>Bacteria</taxon>
        <taxon>Bacillati</taxon>
        <taxon>Actinomycetota</taxon>
        <taxon>Actinomycetes</taxon>
        <taxon>Propionibacteriales</taxon>
        <taxon>Nocardioidaceae</taxon>
        <taxon>Nocardioides</taxon>
    </lineage>
</organism>
<keyword evidence="4" id="KW-1185">Reference proteome</keyword>
<dbReference type="PANTHER" id="PTHR46268">
    <property type="entry name" value="STRESS RESPONSE PROTEIN NHAX"/>
    <property type="match status" value="1"/>
</dbReference>
<comment type="similarity">
    <text evidence="1">Belongs to the universal stress protein A family.</text>
</comment>
<accession>A0A7Y9UM61</accession>
<dbReference type="Gene3D" id="3.40.50.620">
    <property type="entry name" value="HUPs"/>
    <property type="match status" value="1"/>
</dbReference>
<dbReference type="RefSeq" id="WP_179517578.1">
    <property type="nucleotide sequence ID" value="NZ_JACCAC010000001.1"/>
</dbReference>
<feature type="domain" description="UspA" evidence="2">
    <location>
        <begin position="2"/>
        <end position="146"/>
    </location>
</feature>
<proteinExistence type="inferred from homology"/>
<dbReference type="InterPro" id="IPR006016">
    <property type="entry name" value="UspA"/>
</dbReference>
<gene>
    <name evidence="3" type="ORF">BJ989_001380</name>
</gene>
<dbReference type="PANTHER" id="PTHR46268:SF15">
    <property type="entry name" value="UNIVERSAL STRESS PROTEIN HP_0031"/>
    <property type="match status" value="1"/>
</dbReference>